<dbReference type="Proteomes" id="UP000178656">
    <property type="component" value="Unassembled WGS sequence"/>
</dbReference>
<evidence type="ECO:0000256" key="1">
    <source>
        <dbReference type="ARBA" id="ARBA00007228"/>
    </source>
</evidence>
<evidence type="ECO:0000259" key="4">
    <source>
        <dbReference type="Pfam" id="PF00588"/>
    </source>
</evidence>
<dbReference type="Pfam" id="PF00588">
    <property type="entry name" value="SpoU_methylase"/>
    <property type="match status" value="1"/>
</dbReference>
<evidence type="ECO:0000256" key="2">
    <source>
        <dbReference type="ARBA" id="ARBA00022603"/>
    </source>
</evidence>
<dbReference type="InterPro" id="IPR053888">
    <property type="entry name" value="MRM3-like_sub_bind"/>
</dbReference>
<keyword evidence="3" id="KW-0808">Transferase</keyword>
<dbReference type="Gene3D" id="3.30.1330.30">
    <property type="match status" value="1"/>
</dbReference>
<dbReference type="GO" id="GO:0003723">
    <property type="term" value="F:RNA binding"/>
    <property type="evidence" value="ECO:0007669"/>
    <property type="project" value="InterPro"/>
</dbReference>
<accession>A0A1F5TAR7</accession>
<feature type="domain" description="MRM3-like substrate binding" evidence="5">
    <location>
        <begin position="10"/>
        <end position="100"/>
    </location>
</feature>
<comment type="similarity">
    <text evidence="1">Belongs to the class IV-like SAM-binding methyltransferase superfamily. RNA methyltransferase TrmH family.</text>
</comment>
<comment type="caution">
    <text evidence="6">The sequence shown here is derived from an EMBL/GenBank/DDBJ whole genome shotgun (WGS) entry which is preliminary data.</text>
</comment>
<dbReference type="InterPro" id="IPR029026">
    <property type="entry name" value="tRNA_m1G_MTases_N"/>
</dbReference>
<protein>
    <submittedName>
        <fullName evidence="6">Uncharacterized protein</fullName>
    </submittedName>
</protein>
<dbReference type="Gene3D" id="3.40.1280.10">
    <property type="match status" value="1"/>
</dbReference>
<evidence type="ECO:0000256" key="3">
    <source>
        <dbReference type="ARBA" id="ARBA00022679"/>
    </source>
</evidence>
<dbReference type="Pfam" id="PF22435">
    <property type="entry name" value="MRM3-like_sub_bind"/>
    <property type="match status" value="1"/>
</dbReference>
<feature type="domain" description="tRNA/rRNA methyltransferase SpoU type" evidence="4">
    <location>
        <begin position="115"/>
        <end position="250"/>
    </location>
</feature>
<evidence type="ECO:0000313" key="7">
    <source>
        <dbReference type="Proteomes" id="UP000178656"/>
    </source>
</evidence>
<dbReference type="SUPFAM" id="SSF75217">
    <property type="entry name" value="alpha/beta knot"/>
    <property type="match status" value="1"/>
</dbReference>
<dbReference type="PANTHER" id="PTHR43191">
    <property type="entry name" value="RRNA METHYLTRANSFERASE 3"/>
    <property type="match status" value="1"/>
</dbReference>
<keyword evidence="2" id="KW-0489">Methyltransferase</keyword>
<dbReference type="InterPro" id="IPR029028">
    <property type="entry name" value="Alpha/beta_knot_MTases"/>
</dbReference>
<dbReference type="GO" id="GO:0006396">
    <property type="term" value="P:RNA processing"/>
    <property type="evidence" value="ECO:0007669"/>
    <property type="project" value="InterPro"/>
</dbReference>
<dbReference type="GO" id="GO:0008173">
    <property type="term" value="F:RNA methyltransferase activity"/>
    <property type="evidence" value="ECO:0007669"/>
    <property type="project" value="InterPro"/>
</dbReference>
<dbReference type="SUPFAM" id="SSF55315">
    <property type="entry name" value="L30e-like"/>
    <property type="match status" value="1"/>
</dbReference>
<evidence type="ECO:0000313" key="6">
    <source>
        <dbReference type="EMBL" id="OGF36057.1"/>
    </source>
</evidence>
<dbReference type="EMBL" id="MFGM01000040">
    <property type="protein sequence ID" value="OGF36057.1"/>
    <property type="molecule type" value="Genomic_DNA"/>
</dbReference>
<proteinExistence type="inferred from homology"/>
<dbReference type="CDD" id="cd18095">
    <property type="entry name" value="SpoU-like_rRNA-MTase"/>
    <property type="match status" value="1"/>
</dbReference>
<name>A0A1F5TAR7_9BACT</name>
<reference evidence="6 7" key="1">
    <citation type="journal article" date="2016" name="Nat. Commun.">
        <title>Thousands of microbial genomes shed light on interconnected biogeochemical processes in an aquifer system.</title>
        <authorList>
            <person name="Anantharaman K."/>
            <person name="Brown C.T."/>
            <person name="Hug L.A."/>
            <person name="Sharon I."/>
            <person name="Castelle C.J."/>
            <person name="Probst A.J."/>
            <person name="Thomas B.C."/>
            <person name="Singh A."/>
            <person name="Wilkins M.J."/>
            <person name="Karaoz U."/>
            <person name="Brodie E.L."/>
            <person name="Williams K.H."/>
            <person name="Hubbard S.S."/>
            <person name="Banfield J.F."/>
        </authorList>
    </citation>
    <scope>NUCLEOTIDE SEQUENCE [LARGE SCALE GENOMIC DNA]</scope>
</reference>
<dbReference type="GO" id="GO:0032259">
    <property type="term" value="P:methylation"/>
    <property type="evidence" value="ECO:0007669"/>
    <property type="project" value="UniProtKB-KW"/>
</dbReference>
<dbReference type="AlphaFoldDB" id="A0A1F5TAR7"/>
<gene>
    <name evidence="6" type="ORF">A2482_04375</name>
</gene>
<organism evidence="6 7">
    <name type="scientific">Candidatus Falkowbacteria bacterium RIFOXYC2_FULL_48_21</name>
    <dbReference type="NCBI Taxonomy" id="1798005"/>
    <lineage>
        <taxon>Bacteria</taxon>
        <taxon>Candidatus Falkowiibacteriota</taxon>
    </lineage>
</organism>
<dbReference type="PANTHER" id="PTHR43191:SF2">
    <property type="entry name" value="RRNA METHYLTRANSFERASE 3, MITOCHONDRIAL"/>
    <property type="match status" value="1"/>
</dbReference>
<dbReference type="InterPro" id="IPR029064">
    <property type="entry name" value="Ribosomal_eL30-like_sf"/>
</dbReference>
<dbReference type="InterPro" id="IPR001537">
    <property type="entry name" value="SpoU_MeTrfase"/>
</dbReference>
<dbReference type="InterPro" id="IPR051259">
    <property type="entry name" value="rRNA_Methyltransferase"/>
</dbReference>
<sequence length="257" mass="28107">MCVKINSKDNQQIKKLKKLQLKKYRDEYGRFCVENFKIINDAVAADIGFEEVYFTESFVNKNQAAVDKLLANAGTAQTFIIADDLNKSFSELTTPSGVCAVYAKQEGVLNFKKPAVYLNGINDPGNVGAILRTALAFNFENVILDETCADVYNAKTINAAKDAIFKLNIVNDCGGELLKRMKEEKIKLIGAATRGGGSLKRPKKNFCVVFGSESHGFTPDVEKMVDEFVTIKTSGQVESLNVAAAAAIILQCLGEIK</sequence>
<evidence type="ECO:0000259" key="5">
    <source>
        <dbReference type="Pfam" id="PF22435"/>
    </source>
</evidence>